<dbReference type="Proteomes" id="UP000192801">
    <property type="component" value="Unassembled WGS sequence"/>
</dbReference>
<organism evidence="3 4">
    <name type="scientific">Mycolicibacterium insubricum</name>
    <dbReference type="NCBI Taxonomy" id="444597"/>
    <lineage>
        <taxon>Bacteria</taxon>
        <taxon>Bacillati</taxon>
        <taxon>Actinomycetota</taxon>
        <taxon>Actinomycetes</taxon>
        <taxon>Mycobacteriales</taxon>
        <taxon>Mycobacteriaceae</taxon>
        <taxon>Mycolicibacterium</taxon>
    </lineage>
</organism>
<comment type="caution">
    <text evidence="3">The sequence shown here is derived from an EMBL/GenBank/DDBJ whole genome shotgun (WGS) entry which is preliminary data.</text>
</comment>
<accession>A0A1X0CZW2</accession>
<feature type="compositionally biased region" description="Low complexity" evidence="1">
    <location>
        <begin position="110"/>
        <end position="119"/>
    </location>
</feature>
<evidence type="ECO:0000256" key="1">
    <source>
        <dbReference type="SAM" id="MobiDB-lite"/>
    </source>
</evidence>
<sequence length="128" mass="12735">MGIGLGVVAGLASENLVVGIVVAIVGSVAAWWAIVGIEHLIGRGVEAGATAIGNAYQSRKSRQAPQPPPSPYPGAYGSQPGAYGNQAGWPGQQPAAGYLSPAPPPPGPAAAPGYDNAPAPQWPTYGRG</sequence>
<reference evidence="3 4" key="1">
    <citation type="submission" date="2016-12" db="EMBL/GenBank/DDBJ databases">
        <title>The new phylogeny of genus Mycobacterium.</title>
        <authorList>
            <person name="Tortoli E."/>
            <person name="Trovato A."/>
            <person name="Cirillo D.M."/>
        </authorList>
    </citation>
    <scope>NUCLEOTIDE SEQUENCE [LARGE SCALE GENOMIC DNA]</scope>
    <source>
        <strain evidence="3 4">DSM 45130</strain>
    </source>
</reference>
<proteinExistence type="predicted"/>
<feature type="transmembrane region" description="Helical" evidence="2">
    <location>
        <begin position="16"/>
        <end position="35"/>
    </location>
</feature>
<keyword evidence="4" id="KW-1185">Reference proteome</keyword>
<dbReference type="STRING" id="444597.BST26_18335"/>
<feature type="compositionally biased region" description="Low complexity" evidence="1">
    <location>
        <begin position="73"/>
        <end position="83"/>
    </location>
</feature>
<evidence type="ECO:0000256" key="2">
    <source>
        <dbReference type="SAM" id="Phobius"/>
    </source>
</evidence>
<keyword evidence="2" id="KW-0472">Membrane</keyword>
<keyword evidence="2" id="KW-0812">Transmembrane</keyword>
<evidence type="ECO:0000313" key="3">
    <source>
        <dbReference type="EMBL" id="ORA65696.1"/>
    </source>
</evidence>
<dbReference type="AlphaFoldDB" id="A0A1X0CZW2"/>
<gene>
    <name evidence="3" type="ORF">BST26_18335</name>
</gene>
<name>A0A1X0CZW2_9MYCO</name>
<protein>
    <submittedName>
        <fullName evidence="3">Uncharacterized protein</fullName>
    </submittedName>
</protein>
<dbReference type="EMBL" id="MVHS01000059">
    <property type="protein sequence ID" value="ORA65696.1"/>
    <property type="molecule type" value="Genomic_DNA"/>
</dbReference>
<keyword evidence="2" id="KW-1133">Transmembrane helix</keyword>
<feature type="region of interest" description="Disordered" evidence="1">
    <location>
        <begin position="56"/>
        <end position="128"/>
    </location>
</feature>
<evidence type="ECO:0000313" key="4">
    <source>
        <dbReference type="Proteomes" id="UP000192801"/>
    </source>
</evidence>